<evidence type="ECO:0000313" key="3">
    <source>
        <dbReference type="Proteomes" id="UP000276776"/>
    </source>
</evidence>
<dbReference type="EMBL" id="UYYF01004289">
    <property type="protein sequence ID" value="VDN01575.1"/>
    <property type="molecule type" value="Genomic_DNA"/>
</dbReference>
<dbReference type="InterPro" id="IPR001087">
    <property type="entry name" value="GDSL"/>
</dbReference>
<dbReference type="GO" id="GO:0004620">
    <property type="term" value="F:phospholipase activity"/>
    <property type="evidence" value="ECO:0007669"/>
    <property type="project" value="InterPro"/>
</dbReference>
<dbReference type="Proteomes" id="UP000276776">
    <property type="component" value="Unassembled WGS sequence"/>
</dbReference>
<dbReference type="Pfam" id="PF00657">
    <property type="entry name" value="Lipase_GDSL"/>
    <property type="match status" value="1"/>
</dbReference>
<keyword evidence="1" id="KW-1133">Transmembrane helix</keyword>
<dbReference type="GO" id="GO:0006644">
    <property type="term" value="P:phospholipid metabolic process"/>
    <property type="evidence" value="ECO:0007669"/>
    <property type="project" value="TreeGrafter"/>
</dbReference>
<dbReference type="OrthoDB" id="10265800at2759"/>
<proteinExistence type="predicted"/>
<evidence type="ECO:0000313" key="2">
    <source>
        <dbReference type="EMBL" id="VDN01575.1"/>
    </source>
</evidence>
<feature type="transmembrane region" description="Helical" evidence="1">
    <location>
        <begin position="365"/>
        <end position="388"/>
    </location>
</feature>
<keyword evidence="1" id="KW-0472">Membrane</keyword>
<gene>
    <name evidence="2" type="ORF">TCLT_LOCUS4460</name>
</gene>
<dbReference type="OMA" id="HSYAAKW"/>
<dbReference type="AlphaFoldDB" id="A0A0N5CVW9"/>
<accession>A0A0N5CVW9</accession>
<dbReference type="WBParaSite" id="TCLT_0000447101-mRNA-1">
    <property type="protein sequence ID" value="TCLT_0000447101-mRNA-1"/>
    <property type="gene ID" value="TCLT_0000447101"/>
</dbReference>
<name>A0A0N5CVW9_THECL</name>
<evidence type="ECO:0000256" key="1">
    <source>
        <dbReference type="SAM" id="Phobius"/>
    </source>
</evidence>
<dbReference type="Gene3D" id="3.40.50.1110">
    <property type="entry name" value="SGNH hydrolase"/>
    <property type="match status" value="1"/>
</dbReference>
<organism evidence="4">
    <name type="scientific">Thelazia callipaeda</name>
    <name type="common">Oriental eyeworm</name>
    <name type="synonym">Parasitic nematode</name>
    <dbReference type="NCBI Taxonomy" id="103827"/>
    <lineage>
        <taxon>Eukaryota</taxon>
        <taxon>Metazoa</taxon>
        <taxon>Ecdysozoa</taxon>
        <taxon>Nematoda</taxon>
        <taxon>Chromadorea</taxon>
        <taxon>Rhabditida</taxon>
        <taxon>Spirurina</taxon>
        <taxon>Spiruromorpha</taxon>
        <taxon>Thelazioidea</taxon>
        <taxon>Thelaziidae</taxon>
        <taxon>Thelazia</taxon>
    </lineage>
</organism>
<keyword evidence="1" id="KW-0812">Transmembrane</keyword>
<dbReference type="PANTHER" id="PTHR21325:SF32">
    <property type="entry name" value="LIPASE_GDSL DOMAIN-CONTAINING PROTEIN"/>
    <property type="match status" value="1"/>
</dbReference>
<dbReference type="PANTHER" id="PTHR21325">
    <property type="entry name" value="PHOSPHOLIPASE B, PLB1"/>
    <property type="match status" value="1"/>
</dbReference>
<reference evidence="2 3" key="2">
    <citation type="submission" date="2018-11" db="EMBL/GenBank/DDBJ databases">
        <authorList>
            <consortium name="Pathogen Informatics"/>
        </authorList>
    </citation>
    <scope>NUCLEOTIDE SEQUENCE [LARGE SCALE GENOMIC DNA]</scope>
</reference>
<dbReference type="InterPro" id="IPR038885">
    <property type="entry name" value="PLB1"/>
</dbReference>
<keyword evidence="3" id="KW-1185">Reference proteome</keyword>
<dbReference type="InterPro" id="IPR036514">
    <property type="entry name" value="SGNH_hydro_sf"/>
</dbReference>
<sequence length="405" mass="46000">MAQFFVNKDTFACPRLKKFIRTGDSLAALSPEDISIIAAMGDSLAVGKRLWRNSDIEMRGGAFPIGGDTDLNYIISIPNILKEFNSELKGQSHGIGTSVKLPDSQMNCARSDAGVDDLLEQTNELIRRLDHHYGRERLKKEWILIIITLGTDQICRNCSSPDFNILLQALEKIQRNCPRTLVVLVGPILFQPIEQFVTHILRQRCACIRQHSFVAIKKLYYTWNTTFNDLHNLLNKEGNSNFGVVVLPFLSLTGARPTSLFVYDQLLLNKRGHAFAARWLWNRLITGDDHENETTSDYYMYCPLLECPYLRTESNKKTCLIRNILNESESEAASPSNRSTYEEHFDHLSALHPTLQGRENMRQHLLLVITIISASSLITVIVLGTIFYQIGLRAQKSRFDIIKGV</sequence>
<evidence type="ECO:0000313" key="4">
    <source>
        <dbReference type="WBParaSite" id="TCLT_0000447101-mRNA-1"/>
    </source>
</evidence>
<dbReference type="SUPFAM" id="SSF52266">
    <property type="entry name" value="SGNH hydrolase"/>
    <property type="match status" value="1"/>
</dbReference>
<dbReference type="STRING" id="103827.A0A0N5CVW9"/>
<protein>
    <submittedName>
        <fullName evidence="4">Lipase_GDSL domain-containing protein</fullName>
    </submittedName>
</protein>
<reference evidence="4" key="1">
    <citation type="submission" date="2017-02" db="UniProtKB">
        <authorList>
            <consortium name="WormBaseParasite"/>
        </authorList>
    </citation>
    <scope>IDENTIFICATION</scope>
</reference>